<evidence type="ECO:0000256" key="1">
    <source>
        <dbReference type="SAM" id="Coils"/>
    </source>
</evidence>
<organism evidence="3 4">
    <name type="scientific">Stylosanthes scabra</name>
    <dbReference type="NCBI Taxonomy" id="79078"/>
    <lineage>
        <taxon>Eukaryota</taxon>
        <taxon>Viridiplantae</taxon>
        <taxon>Streptophyta</taxon>
        <taxon>Embryophyta</taxon>
        <taxon>Tracheophyta</taxon>
        <taxon>Spermatophyta</taxon>
        <taxon>Magnoliopsida</taxon>
        <taxon>eudicotyledons</taxon>
        <taxon>Gunneridae</taxon>
        <taxon>Pentapetalae</taxon>
        <taxon>rosids</taxon>
        <taxon>fabids</taxon>
        <taxon>Fabales</taxon>
        <taxon>Fabaceae</taxon>
        <taxon>Papilionoideae</taxon>
        <taxon>50 kb inversion clade</taxon>
        <taxon>dalbergioids sensu lato</taxon>
        <taxon>Dalbergieae</taxon>
        <taxon>Pterocarpus clade</taxon>
        <taxon>Stylosanthes</taxon>
    </lineage>
</organism>
<dbReference type="Proteomes" id="UP001341840">
    <property type="component" value="Unassembled WGS sequence"/>
</dbReference>
<accession>A0ABU6UNR1</accession>
<dbReference type="EMBL" id="JASCZI010121794">
    <property type="protein sequence ID" value="MED6162967.1"/>
    <property type="molecule type" value="Genomic_DNA"/>
</dbReference>
<feature type="region of interest" description="Disordered" evidence="2">
    <location>
        <begin position="1"/>
        <end position="26"/>
    </location>
</feature>
<keyword evidence="1" id="KW-0175">Coiled coil</keyword>
<comment type="caution">
    <text evidence="3">The sequence shown here is derived from an EMBL/GenBank/DDBJ whole genome shotgun (WGS) entry which is preliminary data.</text>
</comment>
<feature type="compositionally biased region" description="Basic residues" evidence="2">
    <location>
        <begin position="7"/>
        <end position="24"/>
    </location>
</feature>
<reference evidence="3 4" key="1">
    <citation type="journal article" date="2023" name="Plants (Basel)">
        <title>Bridging the Gap: Combining Genomics and Transcriptomics Approaches to Understand Stylosanthes scabra, an Orphan Legume from the Brazilian Caatinga.</title>
        <authorList>
            <person name="Ferreira-Neto J.R.C."/>
            <person name="da Silva M.D."/>
            <person name="Binneck E."/>
            <person name="de Melo N.F."/>
            <person name="da Silva R.H."/>
            <person name="de Melo A.L.T.M."/>
            <person name="Pandolfi V."/>
            <person name="Bustamante F.O."/>
            <person name="Brasileiro-Vidal A.C."/>
            <person name="Benko-Iseppon A.M."/>
        </authorList>
    </citation>
    <scope>NUCLEOTIDE SEQUENCE [LARGE SCALE GENOMIC DNA]</scope>
    <source>
        <tissue evidence="3">Leaves</tissue>
    </source>
</reference>
<evidence type="ECO:0000313" key="3">
    <source>
        <dbReference type="EMBL" id="MED6162967.1"/>
    </source>
</evidence>
<feature type="coiled-coil region" evidence="1">
    <location>
        <begin position="284"/>
        <end position="337"/>
    </location>
</feature>
<evidence type="ECO:0000256" key="2">
    <source>
        <dbReference type="SAM" id="MobiDB-lite"/>
    </source>
</evidence>
<protein>
    <submittedName>
        <fullName evidence="3">Uncharacterized protein</fullName>
    </submittedName>
</protein>
<sequence>MGPRKEIQKKRCHDGKGSSRRNKPSHPLASWFNNPQALETFITKWEKRRFVAPRYITYNFIIENNYRNLTRIMEEQGFGTLVSMENAYYLNLVSACTSHLRYSASNEGGYIECYLDGRYRVIPLDTIANVCGLSMEGHRFMGGIHAHESWGPYALQRGLNAIGYNDPIGDRQRPSINKLSTEMRILHYLITYTLLPRGGNHGILQHDDVLLMWAMLEGHKICWPFIMVQNMLKLQGRESKAIGYGPIWTRIFQYLTINLDGYRKVQIGEANCINERTLKQMRRQLEQGQRVDEVEEEVDRMEQEDQGYQQPQAQATMLDLVQEMRSMNENLQAFQLETRSQYQTMNTRIGRVERSVQAIHDHLDTHYENVMKKKIEDQDDYEIWNSEHPLRGKSARF</sequence>
<name>A0ABU6UNR1_9FABA</name>
<gene>
    <name evidence="3" type="ORF">PIB30_075534</name>
</gene>
<evidence type="ECO:0000313" key="4">
    <source>
        <dbReference type="Proteomes" id="UP001341840"/>
    </source>
</evidence>
<proteinExistence type="predicted"/>
<keyword evidence="4" id="KW-1185">Reference proteome</keyword>